<dbReference type="OrthoDB" id="1121095at2"/>
<gene>
    <name evidence="2" type="ORF">CLV93_11440</name>
    <name evidence="1" type="ORF">JCM18694_23480</name>
</gene>
<protein>
    <recommendedName>
        <fullName evidence="5">TonB-dependent receptor-like protein</fullName>
    </recommendedName>
</protein>
<dbReference type="EMBL" id="BLAU01000001">
    <property type="protein sequence ID" value="GET22102.1"/>
    <property type="molecule type" value="Genomic_DNA"/>
</dbReference>
<dbReference type="Proteomes" id="UP000240621">
    <property type="component" value="Unassembled WGS sequence"/>
</dbReference>
<organism evidence="2 3">
    <name type="scientific">Prolixibacter denitrificans</name>
    <dbReference type="NCBI Taxonomy" id="1541063"/>
    <lineage>
        <taxon>Bacteria</taxon>
        <taxon>Pseudomonadati</taxon>
        <taxon>Bacteroidota</taxon>
        <taxon>Bacteroidia</taxon>
        <taxon>Marinilabiliales</taxon>
        <taxon>Prolixibacteraceae</taxon>
        <taxon>Prolixibacter</taxon>
    </lineage>
</organism>
<evidence type="ECO:0000313" key="1">
    <source>
        <dbReference type="EMBL" id="GET22102.1"/>
    </source>
</evidence>
<dbReference type="RefSeq" id="WP_106543714.1">
    <property type="nucleotide sequence ID" value="NZ_BLAU01000001.1"/>
</dbReference>
<evidence type="ECO:0000313" key="3">
    <source>
        <dbReference type="Proteomes" id="UP000240621"/>
    </source>
</evidence>
<evidence type="ECO:0000313" key="4">
    <source>
        <dbReference type="Proteomes" id="UP000396862"/>
    </source>
</evidence>
<dbReference type="AlphaFoldDB" id="A0A2P8C6K2"/>
<proteinExistence type="predicted"/>
<name>A0A2P8C6K2_9BACT</name>
<sequence>MKKILLILIVAMMAGCTSNRYLLTDNNKNNKYLVNRINELKKEGKITDKPLLMVDDSVISPESLKAYPLPLSSTDIAQIDFLPKNSEKAINIYGEKGKNGVVTILTKKHQAYLQQKAIQPQPKGKVLYLVDGLQMTLDNLKKIDKNSIESISVITDKNSIRKYTSGDYNQAVMIKLKKGRAN</sequence>
<dbReference type="PROSITE" id="PS51257">
    <property type="entry name" value="PROKAR_LIPOPROTEIN"/>
    <property type="match status" value="1"/>
</dbReference>
<keyword evidence="4" id="KW-1185">Reference proteome</keyword>
<accession>A0A2P8C6K2</accession>
<dbReference type="Proteomes" id="UP000396862">
    <property type="component" value="Unassembled WGS sequence"/>
</dbReference>
<reference evidence="1 4" key="2">
    <citation type="submission" date="2019-10" db="EMBL/GenBank/DDBJ databases">
        <title>Prolixibacter strains distinguished by the presence of nitrate reductase genes were adept at nitrate-dependent anaerobic corrosion of metallic iron and carbon steel.</title>
        <authorList>
            <person name="Iino T."/>
            <person name="Shono N."/>
            <person name="Ito K."/>
            <person name="Nakamura R."/>
            <person name="Sueoka K."/>
            <person name="Harayama S."/>
            <person name="Ohkuma M."/>
        </authorList>
    </citation>
    <scope>NUCLEOTIDE SEQUENCE [LARGE SCALE GENOMIC DNA]</scope>
    <source>
        <strain evidence="1 4">MIC1-1</strain>
    </source>
</reference>
<reference evidence="2 3" key="1">
    <citation type="submission" date="2018-03" db="EMBL/GenBank/DDBJ databases">
        <title>Genomic Encyclopedia of Archaeal and Bacterial Type Strains, Phase II (KMG-II): from individual species to whole genera.</title>
        <authorList>
            <person name="Goeker M."/>
        </authorList>
    </citation>
    <scope>NUCLEOTIDE SEQUENCE [LARGE SCALE GENOMIC DNA]</scope>
    <source>
        <strain evidence="2 3">DSM 27267</strain>
    </source>
</reference>
<comment type="caution">
    <text evidence="2">The sequence shown here is derived from an EMBL/GenBank/DDBJ whole genome shotgun (WGS) entry which is preliminary data.</text>
</comment>
<evidence type="ECO:0000313" key="2">
    <source>
        <dbReference type="EMBL" id="PSK80603.1"/>
    </source>
</evidence>
<dbReference type="EMBL" id="PYGC01000014">
    <property type="protein sequence ID" value="PSK80603.1"/>
    <property type="molecule type" value="Genomic_DNA"/>
</dbReference>
<evidence type="ECO:0008006" key="5">
    <source>
        <dbReference type="Google" id="ProtNLM"/>
    </source>
</evidence>